<dbReference type="GO" id="GO:0003677">
    <property type="term" value="F:DNA binding"/>
    <property type="evidence" value="ECO:0007669"/>
    <property type="project" value="InterPro"/>
</dbReference>
<protein>
    <submittedName>
        <fullName evidence="1">DNA complex-sensing repressor</fullName>
    </submittedName>
</protein>
<organism evidence="1">
    <name type="scientific">Podoviridae sp. ctKS020</name>
    <dbReference type="NCBI Taxonomy" id="2826552"/>
    <lineage>
        <taxon>Viruses</taxon>
        <taxon>Duplodnaviria</taxon>
        <taxon>Heunggongvirae</taxon>
        <taxon>Uroviricota</taxon>
        <taxon>Caudoviricetes</taxon>
    </lineage>
</organism>
<sequence length="59" mass="6873">MADISIIEVIDQYPGTQKEFAEEFNIPLRTVNDWHRGARKCPSYVVELLAQRVQQKDKP</sequence>
<accession>A0A8S5QTX1</accession>
<dbReference type="SUPFAM" id="SSF47413">
    <property type="entry name" value="lambda repressor-like DNA-binding domains"/>
    <property type="match status" value="1"/>
</dbReference>
<dbReference type="Gene3D" id="1.10.260.40">
    <property type="entry name" value="lambda repressor-like DNA-binding domains"/>
    <property type="match status" value="1"/>
</dbReference>
<dbReference type="EMBL" id="BK015730">
    <property type="protein sequence ID" value="DAE22275.1"/>
    <property type="molecule type" value="Genomic_DNA"/>
</dbReference>
<reference evidence="1" key="1">
    <citation type="journal article" date="2021" name="Proc. Natl. Acad. Sci. U.S.A.">
        <title>A Catalog of Tens of Thousands of Viruses from Human Metagenomes Reveals Hidden Associations with Chronic Diseases.</title>
        <authorList>
            <person name="Tisza M.J."/>
            <person name="Buck C.B."/>
        </authorList>
    </citation>
    <scope>NUCLEOTIDE SEQUENCE</scope>
    <source>
        <strain evidence="1">CtKS020</strain>
    </source>
</reference>
<evidence type="ECO:0000313" key="1">
    <source>
        <dbReference type="EMBL" id="DAE22275.1"/>
    </source>
</evidence>
<name>A0A8S5QTX1_9CAUD</name>
<dbReference type="InterPro" id="IPR010982">
    <property type="entry name" value="Lambda_DNA-bd_dom_sf"/>
</dbReference>
<proteinExistence type="predicted"/>